<reference evidence="1 2" key="1">
    <citation type="journal article" date="2017" name="Mol. Ecol.">
        <title>Comparative and population genomic landscape of Phellinus noxius: A hypervariable fungus causing root rot in trees.</title>
        <authorList>
            <person name="Chung C.L."/>
            <person name="Lee T.J."/>
            <person name="Akiba M."/>
            <person name="Lee H.H."/>
            <person name="Kuo T.H."/>
            <person name="Liu D."/>
            <person name="Ke H.M."/>
            <person name="Yokoi T."/>
            <person name="Roa M.B."/>
            <person name="Lu M.J."/>
            <person name="Chang Y.Y."/>
            <person name="Ann P.J."/>
            <person name="Tsai J.N."/>
            <person name="Chen C.Y."/>
            <person name="Tzean S.S."/>
            <person name="Ota Y."/>
            <person name="Hattori T."/>
            <person name="Sahashi N."/>
            <person name="Liou R.F."/>
            <person name="Kikuchi T."/>
            <person name="Tsai I.J."/>
        </authorList>
    </citation>
    <scope>NUCLEOTIDE SEQUENCE [LARGE SCALE GENOMIC DNA]</scope>
    <source>
        <strain evidence="1 2">FFPRI411160</strain>
    </source>
</reference>
<dbReference type="Proteomes" id="UP000217199">
    <property type="component" value="Unassembled WGS sequence"/>
</dbReference>
<keyword evidence="2" id="KW-1185">Reference proteome</keyword>
<dbReference type="AlphaFoldDB" id="A0A286UX57"/>
<gene>
    <name evidence="1" type="ORF">PNOK_0125700</name>
</gene>
<organism evidence="1 2">
    <name type="scientific">Pyrrhoderma noxium</name>
    <dbReference type="NCBI Taxonomy" id="2282107"/>
    <lineage>
        <taxon>Eukaryota</taxon>
        <taxon>Fungi</taxon>
        <taxon>Dikarya</taxon>
        <taxon>Basidiomycota</taxon>
        <taxon>Agaricomycotina</taxon>
        <taxon>Agaricomycetes</taxon>
        <taxon>Hymenochaetales</taxon>
        <taxon>Hymenochaetaceae</taxon>
        <taxon>Pyrrhoderma</taxon>
    </lineage>
</organism>
<evidence type="ECO:0000313" key="1">
    <source>
        <dbReference type="EMBL" id="PAV24189.1"/>
    </source>
</evidence>
<proteinExistence type="predicted"/>
<comment type="caution">
    <text evidence="1">The sequence shown here is derived from an EMBL/GenBank/DDBJ whole genome shotgun (WGS) entry which is preliminary data.</text>
</comment>
<name>A0A286UX57_9AGAM</name>
<evidence type="ECO:0000313" key="2">
    <source>
        <dbReference type="Proteomes" id="UP000217199"/>
    </source>
</evidence>
<sequence>MIWTRRLGLPFNSLQASFATGLSDNYARYKGILKGTAFPGILLSTQLSLKSREHSFRDGYPLASSIGRSPFLLASVKGTGTYSTYIMISNLFITRLALTLRQCQKGVSINPPRKNMKYISDGSVELVSVRTCLPLSSLPDWNSTSRLVNDS</sequence>
<protein>
    <submittedName>
        <fullName evidence="1">Uncharacterized protein</fullName>
    </submittedName>
</protein>
<accession>A0A286UX57</accession>
<dbReference type="EMBL" id="NBII01000001">
    <property type="protein sequence ID" value="PAV24189.1"/>
    <property type="molecule type" value="Genomic_DNA"/>
</dbReference>
<dbReference type="InParanoid" id="A0A286UX57"/>